<dbReference type="GO" id="GO:0051560">
    <property type="term" value="P:mitochondrial calcium ion homeostasis"/>
    <property type="evidence" value="ECO:0007669"/>
    <property type="project" value="TreeGrafter"/>
</dbReference>
<comment type="subcellular location">
    <subcellularLocation>
        <location evidence="1">Mitochondrion inner membrane</location>
    </subcellularLocation>
</comment>
<keyword evidence="2" id="KW-0479">Metal-binding</keyword>
<dbReference type="InterPro" id="IPR039800">
    <property type="entry name" value="MICU1/2/3"/>
</dbReference>
<organism evidence="5">
    <name type="scientific">Menopon gallinae</name>
    <name type="common">poultry shaft louse</name>
    <dbReference type="NCBI Taxonomy" id="328185"/>
    <lineage>
        <taxon>Eukaryota</taxon>
        <taxon>Metazoa</taxon>
        <taxon>Ecdysozoa</taxon>
        <taxon>Arthropoda</taxon>
        <taxon>Hexapoda</taxon>
        <taxon>Insecta</taxon>
        <taxon>Pterygota</taxon>
        <taxon>Neoptera</taxon>
        <taxon>Paraneoptera</taxon>
        <taxon>Psocodea</taxon>
        <taxon>Troctomorpha</taxon>
        <taxon>Phthiraptera</taxon>
        <taxon>Amblycera</taxon>
        <taxon>Menoponidae</taxon>
        <taxon>Menopon</taxon>
    </lineage>
</organism>
<dbReference type="AlphaFoldDB" id="A0AAW2HKL8"/>
<name>A0AAW2HKL8_9NEOP</name>
<comment type="caution">
    <text evidence="5">The sequence shown here is derived from an EMBL/GenBank/DDBJ whole genome shotgun (WGS) entry which is preliminary data.</text>
</comment>
<evidence type="ECO:0000256" key="1">
    <source>
        <dbReference type="ARBA" id="ARBA00004273"/>
    </source>
</evidence>
<protein>
    <submittedName>
        <fullName evidence="5">Uncharacterized protein</fullName>
    </submittedName>
</protein>
<dbReference type="GO" id="GO:0005509">
    <property type="term" value="F:calcium ion binding"/>
    <property type="evidence" value="ECO:0007669"/>
    <property type="project" value="InterPro"/>
</dbReference>
<evidence type="ECO:0000256" key="4">
    <source>
        <dbReference type="ARBA" id="ARBA00023136"/>
    </source>
</evidence>
<evidence type="ECO:0000256" key="3">
    <source>
        <dbReference type="ARBA" id="ARBA00022737"/>
    </source>
</evidence>
<evidence type="ECO:0000256" key="2">
    <source>
        <dbReference type="ARBA" id="ARBA00022723"/>
    </source>
</evidence>
<keyword evidence="4" id="KW-0472">Membrane</keyword>
<dbReference type="GO" id="GO:1990246">
    <property type="term" value="C:uniplex complex"/>
    <property type="evidence" value="ECO:0007669"/>
    <property type="project" value="TreeGrafter"/>
</dbReference>
<dbReference type="GO" id="GO:0036444">
    <property type="term" value="P:calcium import into the mitochondrion"/>
    <property type="evidence" value="ECO:0007669"/>
    <property type="project" value="TreeGrafter"/>
</dbReference>
<reference evidence="5" key="1">
    <citation type="journal article" date="2024" name="Gigascience">
        <title>Chromosome-level genome of the poultry shaft louse Menopon gallinae provides insight into the host-switching and adaptive evolution of parasitic lice.</title>
        <authorList>
            <person name="Xu Y."/>
            <person name="Ma L."/>
            <person name="Liu S."/>
            <person name="Liang Y."/>
            <person name="Liu Q."/>
            <person name="He Z."/>
            <person name="Tian L."/>
            <person name="Duan Y."/>
            <person name="Cai W."/>
            <person name="Li H."/>
            <person name="Song F."/>
        </authorList>
    </citation>
    <scope>NUCLEOTIDE SEQUENCE</scope>
    <source>
        <strain evidence="5">Cailab_2023a</strain>
    </source>
</reference>
<sequence length="121" mass="14390">MLVVFVTVAFFYVDRRFAEEKKSVKALERDIPDEPLEIEDAGKKKKKKEKIGFRDRKIIEYENRIRQYSTPDKVFRYFATLQVAHPSNHPDQHEVYMTPDDFLRSMTPGVKQPDVHDINYI</sequence>
<proteinExistence type="predicted"/>
<dbReference type="PANTHER" id="PTHR12294">
    <property type="entry name" value="EF HAND DOMAIN FAMILY A1,A2-RELATED"/>
    <property type="match status" value="1"/>
</dbReference>
<accession>A0AAW2HKL8</accession>
<keyword evidence="3" id="KW-0677">Repeat</keyword>
<dbReference type="EMBL" id="JARGDH010000004">
    <property type="protein sequence ID" value="KAL0270500.1"/>
    <property type="molecule type" value="Genomic_DNA"/>
</dbReference>
<evidence type="ECO:0000313" key="5">
    <source>
        <dbReference type="EMBL" id="KAL0270500.1"/>
    </source>
</evidence>
<dbReference type="PANTHER" id="PTHR12294:SF1">
    <property type="entry name" value="CALCIUM UPTAKE PROTEIN 1, MITOCHONDRIAL"/>
    <property type="match status" value="1"/>
</dbReference>
<gene>
    <name evidence="5" type="ORF">PYX00_007894</name>
</gene>